<reference evidence="7" key="1">
    <citation type="journal article" date="2013" name="Genome Biol. Evol.">
        <title>The genome sequence of Streptomyces lividans 66 reveals a novel tRNA-dependent peptide biosynthetic system within a metal-related genomic island.</title>
        <authorList>
            <person name="Cruz-Morales P."/>
            <person name="Vijgenboom E."/>
            <person name="Iruegas-Bocardo F."/>
            <person name="Girard G."/>
            <person name="Yanez-Guerra L.A."/>
            <person name="Ramos-Aboites H.E."/>
            <person name="Pernodet J.L."/>
            <person name="Anne J."/>
            <person name="van Wezel G.P."/>
            <person name="Barona-Gomez F."/>
        </authorList>
    </citation>
    <scope>NUCLEOTIDE SEQUENCE [LARGE SCALE GENOMIC DNA]</scope>
    <source>
        <strain evidence="7">1326</strain>
    </source>
</reference>
<feature type="domain" description="Dehydrogenase E1 component" evidence="5">
    <location>
        <begin position="40"/>
        <end position="286"/>
    </location>
</feature>
<evidence type="ECO:0000313" key="6">
    <source>
        <dbReference type="EMBL" id="EOY46268.1"/>
    </source>
</evidence>
<evidence type="ECO:0000259" key="5">
    <source>
        <dbReference type="Pfam" id="PF00676"/>
    </source>
</evidence>
<dbReference type="SUPFAM" id="SSF52518">
    <property type="entry name" value="Thiamin diphosphate-binding fold (THDP-binding)"/>
    <property type="match status" value="1"/>
</dbReference>
<evidence type="ECO:0000256" key="3">
    <source>
        <dbReference type="ARBA" id="ARBA00023052"/>
    </source>
</evidence>
<dbReference type="EMBL" id="CM001889">
    <property type="protein sequence ID" value="EOY46268.1"/>
    <property type="molecule type" value="Genomic_DNA"/>
</dbReference>
<dbReference type="GO" id="GO:0000287">
    <property type="term" value="F:magnesium ion binding"/>
    <property type="evidence" value="ECO:0007669"/>
    <property type="project" value="UniProtKB-ARBA"/>
</dbReference>
<protein>
    <submittedName>
        <fullName evidence="6">Acetoin dehydrogenase E1 component alpha-subunit</fullName>
    </submittedName>
</protein>
<feature type="region of interest" description="Disordered" evidence="4">
    <location>
        <begin position="1"/>
        <end position="24"/>
    </location>
</feature>
<dbReference type="AlphaFoldDB" id="A0A7U9DSJ3"/>
<dbReference type="InterPro" id="IPR050642">
    <property type="entry name" value="PDH_E1_Alpha_Subunit"/>
</dbReference>
<dbReference type="PANTHER" id="PTHR11516:SF2">
    <property type="entry name" value="PYRUVATE DEHYDROGENASE ALPHA SUBUNIT"/>
    <property type="match status" value="1"/>
</dbReference>
<evidence type="ECO:0000313" key="7">
    <source>
        <dbReference type="Proteomes" id="UP000014062"/>
    </source>
</evidence>
<name>A0A7U9DSJ3_STRLI</name>
<sequence length="323" mass="35122">MNVTSASPAVDLGPAGEPEAGVVPRPLSRLSDADLGTLLMIRHFELAVLELFSQGRLHGTTHTCLGQEYIPVALYPLLDEGDYVFSNHRGHGHYLARFHDPHGLLAEIMGRAGAVCHGVGGSQHIYRDRYLSTGVQGQSLPVAVGVGLHLKQAEPGRIAVVHIGDGTWGEGAVYEALNMAQLWQVPVLVVVEHNGIAQSTPTERQMSGTVAARAAAFGVGHLRIDSVDVTDVRAALTPVVEQVRDRHRPYVVECVTHRVGPHSKGDDSRPAEVRERAARHDWYRRYRQDRPAQFAAADQAQVEAVAAVVREVGARPASRWEAR</sequence>
<keyword evidence="2" id="KW-0560">Oxidoreductase</keyword>
<accession>A0A7U9DSJ3</accession>
<comment type="cofactor">
    <cofactor evidence="1">
        <name>thiamine diphosphate</name>
        <dbReference type="ChEBI" id="CHEBI:58937"/>
    </cofactor>
</comment>
<dbReference type="GO" id="GO:0006086">
    <property type="term" value="P:pyruvate decarboxylation to acetyl-CoA"/>
    <property type="evidence" value="ECO:0007669"/>
    <property type="project" value="TreeGrafter"/>
</dbReference>
<dbReference type="InterPro" id="IPR029061">
    <property type="entry name" value="THDP-binding"/>
</dbReference>
<dbReference type="RefSeq" id="WP_016325691.1">
    <property type="nucleotide sequence ID" value="NZ_CM001889.1"/>
</dbReference>
<dbReference type="GO" id="GO:0016624">
    <property type="term" value="F:oxidoreductase activity, acting on the aldehyde or oxo group of donors, disulfide as acceptor"/>
    <property type="evidence" value="ECO:0007669"/>
    <property type="project" value="InterPro"/>
</dbReference>
<dbReference type="CDD" id="cd02000">
    <property type="entry name" value="TPP_E1_PDC_ADC_BCADC"/>
    <property type="match status" value="1"/>
</dbReference>
<dbReference type="Proteomes" id="UP000014062">
    <property type="component" value="Chromosome"/>
</dbReference>
<proteinExistence type="predicted"/>
<organism evidence="6 7">
    <name type="scientific">Streptomyces lividans 1326</name>
    <dbReference type="NCBI Taxonomy" id="1200984"/>
    <lineage>
        <taxon>Bacteria</taxon>
        <taxon>Bacillati</taxon>
        <taxon>Actinomycetota</taxon>
        <taxon>Actinomycetes</taxon>
        <taxon>Kitasatosporales</taxon>
        <taxon>Streptomycetaceae</taxon>
        <taxon>Streptomyces</taxon>
    </lineage>
</organism>
<dbReference type="Gene3D" id="3.40.50.970">
    <property type="match status" value="1"/>
</dbReference>
<dbReference type="Pfam" id="PF00676">
    <property type="entry name" value="E1_dh"/>
    <property type="match status" value="1"/>
</dbReference>
<dbReference type="PANTHER" id="PTHR11516">
    <property type="entry name" value="PYRUVATE DEHYDROGENASE E1 COMPONENT, ALPHA SUBUNIT BACTERIAL AND ORGANELLAR"/>
    <property type="match status" value="1"/>
</dbReference>
<gene>
    <name evidence="6" type="ORF">SLI_1551</name>
</gene>
<dbReference type="InterPro" id="IPR001017">
    <property type="entry name" value="DH_E1"/>
</dbReference>
<evidence type="ECO:0000256" key="1">
    <source>
        <dbReference type="ARBA" id="ARBA00001964"/>
    </source>
</evidence>
<evidence type="ECO:0000256" key="2">
    <source>
        <dbReference type="ARBA" id="ARBA00023002"/>
    </source>
</evidence>
<evidence type="ECO:0000256" key="4">
    <source>
        <dbReference type="SAM" id="MobiDB-lite"/>
    </source>
</evidence>
<keyword evidence="3" id="KW-0786">Thiamine pyrophosphate</keyword>